<accession>A0A5P1EHY3</accession>
<proteinExistence type="predicted"/>
<organism evidence="2 3">
    <name type="scientific">Asparagus officinalis</name>
    <name type="common">Garden asparagus</name>
    <dbReference type="NCBI Taxonomy" id="4686"/>
    <lineage>
        <taxon>Eukaryota</taxon>
        <taxon>Viridiplantae</taxon>
        <taxon>Streptophyta</taxon>
        <taxon>Embryophyta</taxon>
        <taxon>Tracheophyta</taxon>
        <taxon>Spermatophyta</taxon>
        <taxon>Magnoliopsida</taxon>
        <taxon>Liliopsida</taxon>
        <taxon>Asparagales</taxon>
        <taxon>Asparagaceae</taxon>
        <taxon>Asparagoideae</taxon>
        <taxon>Asparagus</taxon>
    </lineage>
</organism>
<feature type="compositionally biased region" description="Basic and acidic residues" evidence="1">
    <location>
        <begin position="1"/>
        <end position="10"/>
    </location>
</feature>
<dbReference type="EMBL" id="CM007387">
    <property type="protein sequence ID" value="ONK65548.1"/>
    <property type="molecule type" value="Genomic_DNA"/>
</dbReference>
<gene>
    <name evidence="2" type="ORF">A4U43_C07F38230</name>
</gene>
<dbReference type="AlphaFoldDB" id="A0A5P1EHY3"/>
<protein>
    <submittedName>
        <fullName evidence="2">Uncharacterized protein</fullName>
    </submittedName>
</protein>
<feature type="region of interest" description="Disordered" evidence="1">
    <location>
        <begin position="1"/>
        <end position="30"/>
    </location>
</feature>
<evidence type="ECO:0000313" key="2">
    <source>
        <dbReference type="EMBL" id="ONK65548.1"/>
    </source>
</evidence>
<evidence type="ECO:0000313" key="3">
    <source>
        <dbReference type="Proteomes" id="UP000243459"/>
    </source>
</evidence>
<evidence type="ECO:0000256" key="1">
    <source>
        <dbReference type="SAM" id="MobiDB-lite"/>
    </source>
</evidence>
<reference evidence="3" key="1">
    <citation type="journal article" date="2017" name="Nat. Commun.">
        <title>The asparagus genome sheds light on the origin and evolution of a young Y chromosome.</title>
        <authorList>
            <person name="Harkess A."/>
            <person name="Zhou J."/>
            <person name="Xu C."/>
            <person name="Bowers J.E."/>
            <person name="Van der Hulst R."/>
            <person name="Ayyampalayam S."/>
            <person name="Mercati F."/>
            <person name="Riccardi P."/>
            <person name="McKain M.R."/>
            <person name="Kakrana A."/>
            <person name="Tang H."/>
            <person name="Ray J."/>
            <person name="Groenendijk J."/>
            <person name="Arikit S."/>
            <person name="Mathioni S.M."/>
            <person name="Nakano M."/>
            <person name="Shan H."/>
            <person name="Telgmann-Rauber A."/>
            <person name="Kanno A."/>
            <person name="Yue Z."/>
            <person name="Chen H."/>
            <person name="Li W."/>
            <person name="Chen Y."/>
            <person name="Xu X."/>
            <person name="Zhang Y."/>
            <person name="Luo S."/>
            <person name="Chen H."/>
            <person name="Gao J."/>
            <person name="Mao Z."/>
            <person name="Pires J.C."/>
            <person name="Luo M."/>
            <person name="Kudrna D."/>
            <person name="Wing R.A."/>
            <person name="Meyers B.C."/>
            <person name="Yi K."/>
            <person name="Kong H."/>
            <person name="Lavrijsen P."/>
            <person name="Sunseri F."/>
            <person name="Falavigna A."/>
            <person name="Ye Y."/>
            <person name="Leebens-Mack J.H."/>
            <person name="Chen G."/>
        </authorList>
    </citation>
    <scope>NUCLEOTIDE SEQUENCE [LARGE SCALE GENOMIC DNA]</scope>
    <source>
        <strain evidence="3">cv. DH0086</strain>
    </source>
</reference>
<dbReference type="Proteomes" id="UP000243459">
    <property type="component" value="Chromosome 7"/>
</dbReference>
<dbReference type="Gramene" id="ONK65548">
    <property type="protein sequence ID" value="ONK65548"/>
    <property type="gene ID" value="A4U43_C07F38230"/>
</dbReference>
<keyword evidence="3" id="KW-1185">Reference proteome</keyword>
<sequence>MNTDVRRDMELANDAPMKPRPKPPQSPNTKKICSACQQRARLEVLLGGDDGLLVFGGCPTPFPSNAVWWESYSVSQRLDLGRHQILLQSLHLLPRVRAEMGLDVAVGNDGDHDLRVLEEKFSRGVRRVTVTTVGFGLEGFLVVGEVEGAVGVLDDDDGFGGGGDEELAEVGVGVDGGEFEGVEVEVEEVGEV</sequence>
<name>A0A5P1EHY3_ASPOF</name>